<name>A0A645HCM0_9ZZZZ</name>
<keyword evidence="1" id="KW-1133">Transmembrane helix</keyword>
<sequence>MCDRNQIVVHKSVMQKNLEVTMLVENKTKSANYLRIIALLKHLLANALLSFAFSKSEFDANKKMLFFSPVVDADL</sequence>
<evidence type="ECO:0000256" key="1">
    <source>
        <dbReference type="SAM" id="Phobius"/>
    </source>
</evidence>
<dbReference type="AlphaFoldDB" id="A0A645HCM0"/>
<evidence type="ECO:0000313" key="2">
    <source>
        <dbReference type="EMBL" id="MPN36778.1"/>
    </source>
</evidence>
<organism evidence="2">
    <name type="scientific">bioreactor metagenome</name>
    <dbReference type="NCBI Taxonomy" id="1076179"/>
    <lineage>
        <taxon>unclassified sequences</taxon>
        <taxon>metagenomes</taxon>
        <taxon>ecological metagenomes</taxon>
    </lineage>
</organism>
<keyword evidence="1" id="KW-0472">Membrane</keyword>
<gene>
    <name evidence="2" type="ORF">SDC9_184289</name>
</gene>
<reference evidence="2" key="1">
    <citation type="submission" date="2019-08" db="EMBL/GenBank/DDBJ databases">
        <authorList>
            <person name="Kucharzyk K."/>
            <person name="Murdoch R.W."/>
            <person name="Higgins S."/>
            <person name="Loffler F."/>
        </authorList>
    </citation>
    <scope>NUCLEOTIDE SEQUENCE</scope>
</reference>
<comment type="caution">
    <text evidence="2">The sequence shown here is derived from an EMBL/GenBank/DDBJ whole genome shotgun (WGS) entry which is preliminary data.</text>
</comment>
<proteinExistence type="predicted"/>
<keyword evidence="1" id="KW-0812">Transmembrane</keyword>
<accession>A0A645HCM0</accession>
<protein>
    <submittedName>
        <fullName evidence="2">Uncharacterized protein</fullName>
    </submittedName>
</protein>
<feature type="transmembrane region" description="Helical" evidence="1">
    <location>
        <begin position="33"/>
        <end position="54"/>
    </location>
</feature>
<dbReference type="EMBL" id="VSSQ01091109">
    <property type="protein sequence ID" value="MPN36778.1"/>
    <property type="molecule type" value="Genomic_DNA"/>
</dbReference>